<gene>
    <name evidence="2" type="ORF">CAUJ_LOCUS10480</name>
</gene>
<accession>A0A8S1HJK5</accession>
<dbReference type="FunFam" id="1.10.8.1290:FF:000002">
    <property type="entry name" value="Glutamine--tRNA ligase cytoplasmic"/>
    <property type="match status" value="1"/>
</dbReference>
<reference evidence="2" key="1">
    <citation type="submission" date="2020-10" db="EMBL/GenBank/DDBJ databases">
        <authorList>
            <person name="Kikuchi T."/>
        </authorList>
    </citation>
    <scope>NUCLEOTIDE SEQUENCE</scope>
    <source>
        <strain evidence="2">NKZ352</strain>
    </source>
</reference>
<dbReference type="Gene3D" id="1.10.8.1290">
    <property type="entry name" value="Glutaminyl-tRNA synthetase, non-specific RNA binding region part 1, domain 1"/>
    <property type="match status" value="1"/>
</dbReference>
<organism evidence="2 3">
    <name type="scientific">Caenorhabditis auriculariae</name>
    <dbReference type="NCBI Taxonomy" id="2777116"/>
    <lineage>
        <taxon>Eukaryota</taxon>
        <taxon>Metazoa</taxon>
        <taxon>Ecdysozoa</taxon>
        <taxon>Nematoda</taxon>
        <taxon>Chromadorea</taxon>
        <taxon>Rhabditida</taxon>
        <taxon>Rhabditina</taxon>
        <taxon>Rhabditomorpha</taxon>
        <taxon>Rhabditoidea</taxon>
        <taxon>Rhabditidae</taxon>
        <taxon>Peloderinae</taxon>
        <taxon>Caenorhabditis</taxon>
    </lineage>
</organism>
<feature type="domain" description="Glutaminyl-tRNA synthetase class Ib non-specific RNA-binding" evidence="1">
    <location>
        <begin position="139"/>
        <end position="280"/>
    </location>
</feature>
<sequence>MAGVCSDPHDLAPKNGRETADRRQFPAIIIVVRLDWLDRICDGQPHKATGRSSFGFERRRIIAWRELLRRGAALEMRWQTLAENGRVIRGQLANRCLCEGRPVRLGCFLSRIPPGLNEGSSKTTSPVQKVKMSTDDLLWLGLSQQKAAETLKNANLVKTIGTVVSAAKEAGAPGDLPKTKGTLLYQLSTKIKPQCAAQLPLIVKYILSEGLKSEAQLSAAIEYVLSHTVKGIDVKDFEKAAGVGIVVSIDEIEDAVTLVINKHKDQIIADRYTFNVGKTFR</sequence>
<keyword evidence="3" id="KW-1185">Reference proteome</keyword>
<dbReference type="AlphaFoldDB" id="A0A8S1HJK5"/>
<dbReference type="GO" id="GO:0005737">
    <property type="term" value="C:cytoplasm"/>
    <property type="evidence" value="ECO:0007669"/>
    <property type="project" value="InterPro"/>
</dbReference>
<protein>
    <recommendedName>
        <fullName evidence="1">Glutaminyl-tRNA synthetase class Ib non-specific RNA-binding domain-containing protein</fullName>
    </recommendedName>
</protein>
<dbReference type="GO" id="GO:0006418">
    <property type="term" value="P:tRNA aminoacylation for protein translation"/>
    <property type="evidence" value="ECO:0007669"/>
    <property type="project" value="InterPro"/>
</dbReference>
<dbReference type="InterPro" id="IPR042558">
    <property type="entry name" value="Gln-tRNA-synth_Ib_RNA-bd_N_1"/>
</dbReference>
<evidence type="ECO:0000259" key="1">
    <source>
        <dbReference type="Pfam" id="PF04558"/>
    </source>
</evidence>
<dbReference type="GO" id="GO:0004812">
    <property type="term" value="F:aminoacyl-tRNA ligase activity"/>
    <property type="evidence" value="ECO:0007669"/>
    <property type="project" value="InterPro"/>
</dbReference>
<dbReference type="OrthoDB" id="10250478at2759"/>
<dbReference type="GO" id="GO:0005524">
    <property type="term" value="F:ATP binding"/>
    <property type="evidence" value="ECO:0007669"/>
    <property type="project" value="InterPro"/>
</dbReference>
<comment type="caution">
    <text evidence="2">The sequence shown here is derived from an EMBL/GenBank/DDBJ whole genome shotgun (WGS) entry which is preliminary data.</text>
</comment>
<dbReference type="EMBL" id="CAJGYM010000045">
    <property type="protein sequence ID" value="CAD6194561.1"/>
    <property type="molecule type" value="Genomic_DNA"/>
</dbReference>
<evidence type="ECO:0000313" key="3">
    <source>
        <dbReference type="Proteomes" id="UP000835052"/>
    </source>
</evidence>
<dbReference type="Pfam" id="PF04558">
    <property type="entry name" value="tRNA_synt_1c_R1"/>
    <property type="match status" value="1"/>
</dbReference>
<proteinExistence type="predicted"/>
<dbReference type="Proteomes" id="UP000835052">
    <property type="component" value="Unassembled WGS sequence"/>
</dbReference>
<name>A0A8S1HJK5_9PELO</name>
<evidence type="ECO:0000313" key="2">
    <source>
        <dbReference type="EMBL" id="CAD6194561.1"/>
    </source>
</evidence>
<dbReference type="InterPro" id="IPR007639">
    <property type="entry name" value="Gln-tRNA-synth_Ib_RNA-bd_N"/>
</dbReference>